<sequence length="173" mass="19334">MVEQTVSDRMIDSGIKMESRDGSPLNEQLLANGNGSLASPNSGNENTFDPILESQRTFQRLLGGFNLRQAFQMNPSLFAAIQQQQLLNFNNNNNLLSSPSSSRQTPDRQDDEDNYEDVENLNDGEPEDLSLGFRKEKKQSLSEGDDSGSGSANTSWSFEEQFKQVSLPYFILQ</sequence>
<proteinExistence type="predicted"/>
<accession>A0AC35FE90</accession>
<evidence type="ECO:0000313" key="1">
    <source>
        <dbReference type="Proteomes" id="UP000887580"/>
    </source>
</evidence>
<dbReference type="WBParaSite" id="PS1159_v2.g16647.t1">
    <property type="protein sequence ID" value="PS1159_v2.g16647.t1"/>
    <property type="gene ID" value="PS1159_v2.g16647"/>
</dbReference>
<reference evidence="2" key="1">
    <citation type="submission" date="2022-11" db="UniProtKB">
        <authorList>
            <consortium name="WormBaseParasite"/>
        </authorList>
    </citation>
    <scope>IDENTIFICATION</scope>
</reference>
<dbReference type="Proteomes" id="UP000887580">
    <property type="component" value="Unplaced"/>
</dbReference>
<evidence type="ECO:0000313" key="2">
    <source>
        <dbReference type="WBParaSite" id="PS1159_v2.g16647.t1"/>
    </source>
</evidence>
<protein>
    <submittedName>
        <fullName evidence="2">Uncharacterized protein</fullName>
    </submittedName>
</protein>
<name>A0AC35FE90_9BILA</name>
<organism evidence="1 2">
    <name type="scientific">Panagrolaimus sp. PS1159</name>
    <dbReference type="NCBI Taxonomy" id="55785"/>
    <lineage>
        <taxon>Eukaryota</taxon>
        <taxon>Metazoa</taxon>
        <taxon>Ecdysozoa</taxon>
        <taxon>Nematoda</taxon>
        <taxon>Chromadorea</taxon>
        <taxon>Rhabditida</taxon>
        <taxon>Tylenchina</taxon>
        <taxon>Panagrolaimomorpha</taxon>
        <taxon>Panagrolaimoidea</taxon>
        <taxon>Panagrolaimidae</taxon>
        <taxon>Panagrolaimus</taxon>
    </lineage>
</organism>